<dbReference type="InterPro" id="IPR036907">
    <property type="entry name" value="5'-Nucleotdase_C_sf"/>
</dbReference>
<dbReference type="Gene3D" id="3.60.21.10">
    <property type="match status" value="1"/>
</dbReference>
<dbReference type="OrthoDB" id="10252235at2759"/>
<dbReference type="GeneID" id="92365533"/>
<keyword evidence="3" id="KW-0378">Hydrolase</keyword>
<keyword evidence="7" id="KW-1185">Reference proteome</keyword>
<evidence type="ECO:0000256" key="1">
    <source>
        <dbReference type="ARBA" id="ARBA00006654"/>
    </source>
</evidence>
<dbReference type="InterPro" id="IPR008334">
    <property type="entry name" value="5'-Nucleotdase_C"/>
</dbReference>
<organism evidence="6 7">
    <name type="scientific">Cryptosporidium andersoni</name>
    <dbReference type="NCBI Taxonomy" id="117008"/>
    <lineage>
        <taxon>Eukaryota</taxon>
        <taxon>Sar</taxon>
        <taxon>Alveolata</taxon>
        <taxon>Apicomplexa</taxon>
        <taxon>Conoidasida</taxon>
        <taxon>Coccidia</taxon>
        <taxon>Eucoccidiorida</taxon>
        <taxon>Eimeriorina</taxon>
        <taxon>Cryptosporidiidae</taxon>
        <taxon>Cryptosporidium</taxon>
    </lineage>
</organism>
<dbReference type="SUPFAM" id="SSF55816">
    <property type="entry name" value="5'-nucleotidase (syn. UDP-sugar hydrolase), C-terminal domain"/>
    <property type="match status" value="1"/>
</dbReference>
<dbReference type="SUPFAM" id="SSF56300">
    <property type="entry name" value="Metallo-dependent phosphatases"/>
    <property type="match status" value="1"/>
</dbReference>
<evidence type="ECO:0000256" key="2">
    <source>
        <dbReference type="ARBA" id="ARBA00022729"/>
    </source>
</evidence>
<dbReference type="GO" id="GO:0009166">
    <property type="term" value="P:nucleotide catabolic process"/>
    <property type="evidence" value="ECO:0007669"/>
    <property type="project" value="InterPro"/>
</dbReference>
<dbReference type="VEuPathDB" id="CryptoDB:cand_013480"/>
<evidence type="ECO:0000313" key="7">
    <source>
        <dbReference type="Proteomes" id="UP000186804"/>
    </source>
</evidence>
<proteinExistence type="inferred from homology"/>
<dbReference type="AlphaFoldDB" id="A0A1J4MUG7"/>
<dbReference type="GO" id="GO:0000166">
    <property type="term" value="F:nucleotide binding"/>
    <property type="evidence" value="ECO:0007669"/>
    <property type="project" value="UniProtKB-KW"/>
</dbReference>
<dbReference type="EMBL" id="LRBS01000026">
    <property type="protein sequence ID" value="OII77832.1"/>
    <property type="molecule type" value="Genomic_DNA"/>
</dbReference>
<keyword evidence="3" id="KW-0547">Nucleotide-binding</keyword>
<dbReference type="PANTHER" id="PTHR11575">
    <property type="entry name" value="5'-NUCLEOTIDASE-RELATED"/>
    <property type="match status" value="1"/>
</dbReference>
<dbReference type="PANTHER" id="PTHR11575:SF48">
    <property type="entry name" value="5'-NUCLEOTIDASE"/>
    <property type="match status" value="1"/>
</dbReference>
<comment type="caution">
    <text evidence="6">The sequence shown here is derived from an EMBL/GenBank/DDBJ whole genome shotgun (WGS) entry which is preliminary data.</text>
</comment>
<evidence type="ECO:0000259" key="4">
    <source>
        <dbReference type="Pfam" id="PF00149"/>
    </source>
</evidence>
<keyword evidence="2" id="KW-0732">Signal</keyword>
<dbReference type="Proteomes" id="UP000186804">
    <property type="component" value="Unassembled WGS sequence"/>
</dbReference>
<comment type="similarity">
    <text evidence="1 3">Belongs to the 5'-nucleotidase family.</text>
</comment>
<dbReference type="InterPro" id="IPR004843">
    <property type="entry name" value="Calcineurin-like_PHP"/>
</dbReference>
<sequence length="701" mass="79156">MGDFLPFSSSGSSLIEDKTIESVLENETIKKSSTVIMDGSSNKLRQFISMGYTGETYYDYDTPFGPNDDICILHFNDVYNIEEGPDGMGGVARFVEALKSFHPANPLLLFSGDVFNPSIMSITTKGRHMVPFLNMMRVHTACFGNHDFDFGIDHLEYLTGSCNFPWLISNVYDAYTGEPLANGRSYRLFEWQGRRIGIMGLVERDWLKTLPTIVEDDVIYKDFVEEANRLSEILRSKDAELIIALTHMRAPNDERLAKEALDIDLILGGHDHEYYGVKQIGRTVVAKSGTDFRDLTMIIIRPGKTCLKYPASDTKLNFENSNYYQSSEIDMDELNNLSKLNEDKLIPNNKGHGELYLTRFCGGSIISWSYIDISIFKSNKHVDRMVKKYVKDVEAQMDKIIGESAVQLETRFAIIRTSESNAGNWLTDIMREATKTDIALLNSGTIRSDCVFNIGPIRNRDIMMMLPLVDPLVKLKVSGSILIQVLENSVSKWPSKEGRFLQVSGIKFRFNPDFPSGQRIIKESIEVQDIDKNDEFVPLDINKIYTVVTKEFLYTGKDGFECLMDCELLSNPEDMPPLPTLVRNVFSLAAMANGYRKPHNVSTARKLKSFLSNPQLTRTGLSRITSKLPPHETTKLQLPTANLGSISISYPDETGNYCQTLADNIQDKDYVFMIQVSREGRIIREGNSTDPIIEAGLERVD</sequence>
<dbReference type="PRINTS" id="PR01607">
    <property type="entry name" value="APYRASEFAMLY"/>
</dbReference>
<dbReference type="Pfam" id="PF00149">
    <property type="entry name" value="Metallophos"/>
    <property type="match status" value="1"/>
</dbReference>
<dbReference type="InterPro" id="IPR006179">
    <property type="entry name" value="5_nucleotidase/apyrase"/>
</dbReference>
<feature type="domain" description="Calcineurin-like phosphoesterase" evidence="4">
    <location>
        <begin position="72"/>
        <end position="274"/>
    </location>
</feature>
<evidence type="ECO:0000256" key="3">
    <source>
        <dbReference type="RuleBase" id="RU362119"/>
    </source>
</evidence>
<evidence type="ECO:0000313" key="6">
    <source>
        <dbReference type="EMBL" id="OII77832.1"/>
    </source>
</evidence>
<evidence type="ECO:0000259" key="5">
    <source>
        <dbReference type="Pfam" id="PF02872"/>
    </source>
</evidence>
<dbReference type="Gene3D" id="3.90.780.10">
    <property type="entry name" value="5'-Nucleotidase, C-terminal domain"/>
    <property type="match status" value="1"/>
</dbReference>
<dbReference type="InterPro" id="IPR029052">
    <property type="entry name" value="Metallo-depent_PP-like"/>
</dbReference>
<accession>A0A1J4MUG7</accession>
<dbReference type="GO" id="GO:0016787">
    <property type="term" value="F:hydrolase activity"/>
    <property type="evidence" value="ECO:0007669"/>
    <property type="project" value="UniProtKB-KW"/>
</dbReference>
<reference evidence="6 7" key="1">
    <citation type="submission" date="2016-10" db="EMBL/GenBank/DDBJ databases">
        <title>Reductive evolution of mitochondrial metabolism and differential evolution of invasion-related proteins in Cryptosporidium.</title>
        <authorList>
            <person name="Liu S."/>
            <person name="Roellig D.M."/>
            <person name="Guo Y."/>
            <person name="Li N."/>
            <person name="Frace M.A."/>
            <person name="Tang K."/>
            <person name="Zhang L."/>
            <person name="Feng Y."/>
            <person name="Xiao L."/>
        </authorList>
    </citation>
    <scope>NUCLEOTIDE SEQUENCE [LARGE SCALE GENOMIC DNA]</scope>
    <source>
        <strain evidence="6">30847</strain>
    </source>
</reference>
<gene>
    <name evidence="6" type="ORF">cand_013480</name>
</gene>
<dbReference type="RefSeq" id="XP_067069678.1">
    <property type="nucleotide sequence ID" value="XM_067211583.1"/>
</dbReference>
<name>A0A1J4MUG7_9CRYT</name>
<dbReference type="Pfam" id="PF02872">
    <property type="entry name" value="5_nucleotid_C"/>
    <property type="match status" value="1"/>
</dbReference>
<feature type="domain" description="5'-Nucleotidase C-terminal" evidence="5">
    <location>
        <begin position="401"/>
        <end position="563"/>
    </location>
</feature>
<protein>
    <submittedName>
        <fullName evidence="6">Nucleotidase and phosphodiesterase protein</fullName>
    </submittedName>
</protein>